<proteinExistence type="predicted"/>
<comment type="caution">
    <text evidence="1">The sequence shown here is derived from an EMBL/GenBank/DDBJ whole genome shotgun (WGS) entry which is preliminary data.</text>
</comment>
<gene>
    <name evidence="1" type="ORF">ACFODW_12175</name>
</gene>
<dbReference type="RefSeq" id="WP_390306807.1">
    <property type="nucleotide sequence ID" value="NZ_JBHRRZ010000017.1"/>
</dbReference>
<name>A0ABV7A7R5_9BACI</name>
<dbReference type="Proteomes" id="UP001595387">
    <property type="component" value="Unassembled WGS sequence"/>
</dbReference>
<organism evidence="1 2">
    <name type="scientific">Virgibacillus sediminis</name>
    <dbReference type="NCBI Taxonomy" id="202260"/>
    <lineage>
        <taxon>Bacteria</taxon>
        <taxon>Bacillati</taxon>
        <taxon>Bacillota</taxon>
        <taxon>Bacilli</taxon>
        <taxon>Bacillales</taxon>
        <taxon>Bacillaceae</taxon>
        <taxon>Virgibacillus</taxon>
    </lineage>
</organism>
<dbReference type="Pfam" id="PF11553">
    <property type="entry name" value="DUF3231"/>
    <property type="match status" value="2"/>
</dbReference>
<dbReference type="InterPro" id="IPR012347">
    <property type="entry name" value="Ferritin-like"/>
</dbReference>
<evidence type="ECO:0000313" key="1">
    <source>
        <dbReference type="EMBL" id="MFC2949092.1"/>
    </source>
</evidence>
<reference evidence="2" key="1">
    <citation type="journal article" date="2019" name="Int. J. Syst. Evol. Microbiol.">
        <title>The Global Catalogue of Microorganisms (GCM) 10K type strain sequencing project: providing services to taxonomists for standard genome sequencing and annotation.</title>
        <authorList>
            <consortium name="The Broad Institute Genomics Platform"/>
            <consortium name="The Broad Institute Genome Sequencing Center for Infectious Disease"/>
            <person name="Wu L."/>
            <person name="Ma J."/>
        </authorList>
    </citation>
    <scope>NUCLEOTIDE SEQUENCE [LARGE SCALE GENOMIC DNA]</scope>
    <source>
        <strain evidence="2">KCTC 13193</strain>
    </source>
</reference>
<accession>A0ABV7A7R5</accession>
<dbReference type="InterPro" id="IPR021617">
    <property type="entry name" value="DUF3231"/>
</dbReference>
<dbReference type="Gene3D" id="1.20.1260.10">
    <property type="match status" value="2"/>
</dbReference>
<protein>
    <submittedName>
        <fullName evidence="1">DUF3231 family protein</fullName>
    </submittedName>
</protein>
<dbReference type="EMBL" id="JBHRRZ010000017">
    <property type="protein sequence ID" value="MFC2949092.1"/>
    <property type="molecule type" value="Genomic_DNA"/>
</dbReference>
<keyword evidence="2" id="KW-1185">Reference proteome</keyword>
<sequence length="342" mass="38983">MIEKNIKLTSAEIGCLWTAYMNNSMSEKMLKFILQHIEDEEIKMIVRNSYEIAFNHRKQLRYLFEQEDYALPRAFTEEDVNMEAPWLFSDIFCLNYVNHMAKVAMVTYGGFIGMCTRRDIRQYFSAGMQETVQLYNRSTETALEKGVEARHPYIEVPKASEYIDSKKYYSGLNPFSENRPLNSIEISHLYLNVITNVMGGKLAIAFAQTSPTKEVQDFMLRAKEISQKHAKIFSTTLLEDDIQTPQSPDMAVSNSTTKTFSDKLLMFHMSLMTTAGIGNYATAAAASQRTDLMVNYERLSLEAARLAKSGADLMILNNWMEQPPGVENREKLARNKGSNGRG</sequence>
<evidence type="ECO:0000313" key="2">
    <source>
        <dbReference type="Proteomes" id="UP001595387"/>
    </source>
</evidence>